<dbReference type="SUPFAM" id="SSF52833">
    <property type="entry name" value="Thioredoxin-like"/>
    <property type="match status" value="1"/>
</dbReference>
<dbReference type="EMBL" id="AOCG01000006">
    <property type="protein sequence ID" value="EUJ19603.1"/>
    <property type="molecule type" value="Genomic_DNA"/>
</dbReference>
<dbReference type="RefSeq" id="WP_241463091.1">
    <property type="nucleotide sequence ID" value="NZ_AOCG01000006.1"/>
</dbReference>
<evidence type="ECO:0000313" key="2">
    <source>
        <dbReference type="EMBL" id="EUJ19603.1"/>
    </source>
</evidence>
<feature type="signal peptide" evidence="1">
    <location>
        <begin position="1"/>
        <end position="25"/>
    </location>
</feature>
<keyword evidence="1" id="KW-0732">Signal</keyword>
<proteinExistence type="predicted"/>
<dbReference type="CDD" id="cd02947">
    <property type="entry name" value="TRX_family"/>
    <property type="match status" value="1"/>
</dbReference>
<sequence length="118" mass="13226">MRKSIHLLLISIMALLLLSACGSFSDSDKQSSEKAQQTEKAGKSFLNPIGTEKFAQIEIDKRTQVVYVGRPTCPDCQAFQPILQQVLKENDWGKLDYYNTDQAGEKDRKAMISALKKS</sequence>
<dbReference type="AlphaFoldDB" id="W7BIL1"/>
<comment type="caution">
    <text evidence="2">The sequence shown here is derived from an EMBL/GenBank/DDBJ whole genome shotgun (WGS) entry which is preliminary data.</text>
</comment>
<dbReference type="Gene3D" id="3.40.30.10">
    <property type="entry name" value="Glutaredoxin"/>
    <property type="match status" value="1"/>
</dbReference>
<dbReference type="InterPro" id="IPR046698">
    <property type="entry name" value="PedC-like"/>
</dbReference>
<keyword evidence="3" id="KW-1185">Reference proteome</keyword>
<protein>
    <submittedName>
        <fullName evidence="2">Bacteriocin transport accessory protein</fullName>
    </submittedName>
</protein>
<feature type="chain" id="PRO_5004891737" evidence="1">
    <location>
        <begin position="26"/>
        <end position="118"/>
    </location>
</feature>
<dbReference type="Pfam" id="PF20207">
    <property type="entry name" value="DUF6568"/>
    <property type="match status" value="1"/>
</dbReference>
<accession>W7BIL1</accession>
<evidence type="ECO:0000313" key="3">
    <source>
        <dbReference type="Proteomes" id="UP000019246"/>
    </source>
</evidence>
<dbReference type="PROSITE" id="PS51257">
    <property type="entry name" value="PROKAR_LIPOPROTEIN"/>
    <property type="match status" value="1"/>
</dbReference>
<dbReference type="Proteomes" id="UP000019246">
    <property type="component" value="Unassembled WGS sequence"/>
</dbReference>
<dbReference type="STRING" id="1265818.MAQA_05373"/>
<dbReference type="PATRIC" id="fig|1265818.5.peg.1067"/>
<evidence type="ECO:0000256" key="1">
    <source>
        <dbReference type="SAM" id="SignalP"/>
    </source>
</evidence>
<reference evidence="2 3" key="1">
    <citation type="journal article" date="2014" name="Int. J. Syst. Evol. Microbiol.">
        <title>Listeria floridensis sp. nov., Listeria aquatica sp. nov., Listeria cornellensis sp. nov., Listeria riparia sp. nov. and Listeria grandensis sp. nov., from agricultural and natural environments.</title>
        <authorList>
            <person name="den Bakker H.C."/>
            <person name="Warchocki S."/>
            <person name="Wright E.M."/>
            <person name="Allred A.F."/>
            <person name="Ahlstrom C."/>
            <person name="Manuel C.S."/>
            <person name="Stasiewicz M.J."/>
            <person name="Burrell A."/>
            <person name="Roof S."/>
            <person name="Strawn L."/>
            <person name="Fortes E.D."/>
            <person name="Nightingale K.K."/>
            <person name="Kephart D."/>
            <person name="Wiedmann M."/>
        </authorList>
    </citation>
    <scope>NUCLEOTIDE SEQUENCE [LARGE SCALE GENOMIC DNA]</scope>
    <source>
        <strain evidence="2 3">FSL S10-1188</strain>
    </source>
</reference>
<gene>
    <name evidence="2" type="ORF">MAQA_05373</name>
</gene>
<name>W7BIL1_9LIST</name>
<organism evidence="2 3">
    <name type="scientific">Listeria aquatica FSL S10-1188</name>
    <dbReference type="NCBI Taxonomy" id="1265818"/>
    <lineage>
        <taxon>Bacteria</taxon>
        <taxon>Bacillati</taxon>
        <taxon>Bacillota</taxon>
        <taxon>Bacilli</taxon>
        <taxon>Bacillales</taxon>
        <taxon>Listeriaceae</taxon>
        <taxon>Listeria</taxon>
    </lineage>
</organism>
<dbReference type="InterPro" id="IPR036249">
    <property type="entry name" value="Thioredoxin-like_sf"/>
</dbReference>